<protein>
    <submittedName>
        <fullName evidence="2">Uncharacterized protein</fullName>
    </submittedName>
</protein>
<accession>A0AAJ5X868</accession>
<gene>
    <name evidence="2" type="ORF">P0Y56_04755</name>
</gene>
<evidence type="ECO:0000256" key="1">
    <source>
        <dbReference type="SAM" id="SignalP"/>
    </source>
</evidence>
<reference evidence="2" key="1">
    <citation type="submission" date="2023-03" db="EMBL/GenBank/DDBJ databases">
        <title>Andean soil-derived lignocellulolytic bacterial consortium as a source of novel taxa and putative plastic-active enzymes.</title>
        <authorList>
            <person name="Diaz-Garcia L."/>
            <person name="Chuvochina M."/>
            <person name="Feuerriegel G."/>
            <person name="Bunk B."/>
            <person name="Sproer C."/>
            <person name="Streit W.R."/>
            <person name="Rodriguez L.M."/>
            <person name="Overmann J."/>
            <person name="Jimenez D.J."/>
        </authorList>
    </citation>
    <scope>NUCLEOTIDE SEQUENCE</scope>
    <source>
        <strain evidence="2">MAG 26</strain>
    </source>
</reference>
<evidence type="ECO:0000313" key="2">
    <source>
        <dbReference type="EMBL" id="WEK47607.1"/>
    </source>
</evidence>
<dbReference type="Proteomes" id="UP001218362">
    <property type="component" value="Chromosome"/>
</dbReference>
<keyword evidence="1" id="KW-0732">Signal</keyword>
<sequence>MRCSPIAALLLLAAAPVFAEDAASAARQAEFARLPYWGGLWLTENDESTIGGLNVVQEEARATGQAANRKPVMSLFGFAAPWNDEGKRRMAARPGNGNRTAEGWGYPMMMNGAAPLQFLITPEEVLIINAYRDVRHIRTDRKDHPAADDLWPTVWGDSVGHWEGDTLVIDTVAVTDPAVFFHGGPPFSEDAHYVERLHMVSPTKIEGEITITDPATLTQPWTVQLAWTRDDSFGRMVHDVFTNDRTDSVNGTIAPPKDEQ</sequence>
<evidence type="ECO:0000313" key="3">
    <source>
        <dbReference type="Proteomes" id="UP001218362"/>
    </source>
</evidence>
<feature type="chain" id="PRO_5042541962" evidence="1">
    <location>
        <begin position="20"/>
        <end position="260"/>
    </location>
</feature>
<organism evidence="2 3">
    <name type="scientific">Candidatus Andeanibacterium colombiense</name>
    <dbReference type="NCBI Taxonomy" id="3121345"/>
    <lineage>
        <taxon>Bacteria</taxon>
        <taxon>Pseudomonadati</taxon>
        <taxon>Pseudomonadota</taxon>
        <taxon>Alphaproteobacteria</taxon>
        <taxon>Sphingomonadales</taxon>
        <taxon>Sphingomonadaceae</taxon>
        <taxon>Candidatus Andeanibacterium</taxon>
    </lineage>
</organism>
<dbReference type="EMBL" id="CP119316">
    <property type="protein sequence ID" value="WEK47607.1"/>
    <property type="molecule type" value="Genomic_DNA"/>
</dbReference>
<dbReference type="KEGG" id="acob:P0Y56_04755"/>
<name>A0AAJ5X868_9SPHN</name>
<proteinExistence type="predicted"/>
<dbReference type="AlphaFoldDB" id="A0AAJ5X868"/>
<feature type="signal peptide" evidence="1">
    <location>
        <begin position="1"/>
        <end position="19"/>
    </location>
</feature>